<gene>
    <name evidence="14" type="ordered locus">Geob_3522</name>
</gene>
<dbReference type="InterPro" id="IPR004358">
    <property type="entry name" value="Sig_transdc_His_kin-like_C"/>
</dbReference>
<sequence>MNISITHKLFFAILAAAGLAVISLVFIMQWNLSRGFLRYVNSLERSSVSRLVSRLEQSYGEDRNWLSIQQTPAKWRELVKISLPEDSPASGPQRRAMESYRRVPPPVVRHFMQRLFLLDARKKPLIAEAPIPAGAELTPVHFDGTVVGYVGLLPRTNISDDHQRRFLREQKLAFIVVAGVVVLLAAGLSLLLARRLVKPIAELAKATDRLATGDFTIRVSAEANDELGRLAQDFNALAEVLAKNEQARRQWVADISHELRTPLAVLRGEIEALQDGIRQPSPETIASLHGEVLRLGRLVDDLYQLSLSDLSAMTYRKFDLDLSEVLSAAVAGYRQGFASKDITVRAGIPGQPVAFWGDRERLHQLFANLLDNALKYTNPGGTLQITMEKSAGCTVISFQDSPPGVTLAESEKLFERLYRVDSSRNRSTGGAGLGLAICRNIVEAHGGTITAQPSPLGGLWMRIELPGKGRRS</sequence>
<organism evidence="14 15">
    <name type="scientific">Geotalea daltonii (strain DSM 22248 / JCM 15807 / FRC-32)</name>
    <name type="common">Geobacter daltonii</name>
    <dbReference type="NCBI Taxonomy" id="316067"/>
    <lineage>
        <taxon>Bacteria</taxon>
        <taxon>Pseudomonadati</taxon>
        <taxon>Thermodesulfobacteriota</taxon>
        <taxon>Desulfuromonadia</taxon>
        <taxon>Geobacterales</taxon>
        <taxon>Geobacteraceae</taxon>
        <taxon>Geotalea</taxon>
    </lineage>
</organism>
<dbReference type="Pfam" id="PF00672">
    <property type="entry name" value="HAMP"/>
    <property type="match status" value="1"/>
</dbReference>
<proteinExistence type="predicted"/>
<dbReference type="PROSITE" id="PS50109">
    <property type="entry name" value="HIS_KIN"/>
    <property type="match status" value="1"/>
</dbReference>
<evidence type="ECO:0000313" key="14">
    <source>
        <dbReference type="EMBL" id="ACM21863.1"/>
    </source>
</evidence>
<dbReference type="PANTHER" id="PTHR45436:SF5">
    <property type="entry name" value="SENSOR HISTIDINE KINASE TRCS"/>
    <property type="match status" value="1"/>
</dbReference>
<dbReference type="STRING" id="316067.Geob_3522"/>
<evidence type="ECO:0000259" key="13">
    <source>
        <dbReference type="PROSITE" id="PS50885"/>
    </source>
</evidence>
<dbReference type="KEGG" id="geo:Geob_3522"/>
<dbReference type="Gene3D" id="6.10.340.10">
    <property type="match status" value="1"/>
</dbReference>
<dbReference type="PRINTS" id="PR00344">
    <property type="entry name" value="BCTRLSENSOR"/>
</dbReference>
<evidence type="ECO:0000313" key="15">
    <source>
        <dbReference type="Proteomes" id="UP000007721"/>
    </source>
</evidence>
<keyword evidence="15" id="KW-1185">Reference proteome</keyword>
<dbReference type="Proteomes" id="UP000007721">
    <property type="component" value="Chromosome"/>
</dbReference>
<dbReference type="InterPro" id="IPR036097">
    <property type="entry name" value="HisK_dim/P_sf"/>
</dbReference>
<dbReference type="OrthoDB" id="9812241at2"/>
<keyword evidence="7 14" id="KW-0418">Kinase</keyword>
<keyword evidence="10 11" id="KW-0472">Membrane</keyword>
<dbReference type="eggNOG" id="COG5002">
    <property type="taxonomic scope" value="Bacteria"/>
</dbReference>
<dbReference type="SUPFAM" id="SSF55874">
    <property type="entry name" value="ATPase domain of HSP90 chaperone/DNA topoisomerase II/histidine kinase"/>
    <property type="match status" value="1"/>
</dbReference>
<dbReference type="GO" id="GO:0005886">
    <property type="term" value="C:plasma membrane"/>
    <property type="evidence" value="ECO:0007669"/>
    <property type="project" value="TreeGrafter"/>
</dbReference>
<evidence type="ECO:0000256" key="9">
    <source>
        <dbReference type="ARBA" id="ARBA00023012"/>
    </source>
</evidence>
<dbReference type="SUPFAM" id="SSF47384">
    <property type="entry name" value="Homodimeric domain of signal transducing histidine kinase"/>
    <property type="match status" value="1"/>
</dbReference>
<evidence type="ECO:0000256" key="4">
    <source>
        <dbReference type="ARBA" id="ARBA00022553"/>
    </source>
</evidence>
<dbReference type="GO" id="GO:0000155">
    <property type="term" value="F:phosphorelay sensor kinase activity"/>
    <property type="evidence" value="ECO:0007669"/>
    <property type="project" value="InterPro"/>
</dbReference>
<dbReference type="SUPFAM" id="SSF158472">
    <property type="entry name" value="HAMP domain-like"/>
    <property type="match status" value="1"/>
</dbReference>
<reference evidence="14 15" key="1">
    <citation type="submission" date="2009-01" db="EMBL/GenBank/DDBJ databases">
        <title>Complete sequence of Geobacter sp. FRC-32.</title>
        <authorList>
            <consortium name="US DOE Joint Genome Institute"/>
            <person name="Lucas S."/>
            <person name="Copeland A."/>
            <person name="Lapidus A."/>
            <person name="Glavina del Rio T."/>
            <person name="Dalin E."/>
            <person name="Tice H."/>
            <person name="Bruce D."/>
            <person name="Goodwin L."/>
            <person name="Pitluck S."/>
            <person name="Saunders E."/>
            <person name="Brettin T."/>
            <person name="Detter J.C."/>
            <person name="Han C."/>
            <person name="Larimer F."/>
            <person name="Land M."/>
            <person name="Hauser L."/>
            <person name="Kyrpides N."/>
            <person name="Ovchinnikova G."/>
            <person name="Kostka J."/>
            <person name="Richardson P."/>
        </authorList>
    </citation>
    <scope>NUCLEOTIDE SEQUENCE [LARGE SCALE GENOMIC DNA]</scope>
    <source>
        <strain evidence="15">DSM 22248 / JCM 15807 / FRC-32</strain>
    </source>
</reference>
<dbReference type="EMBL" id="CP001390">
    <property type="protein sequence ID" value="ACM21863.1"/>
    <property type="molecule type" value="Genomic_DNA"/>
</dbReference>
<dbReference type="HOGENOM" id="CLU_000445_89_6_7"/>
<dbReference type="PANTHER" id="PTHR45436">
    <property type="entry name" value="SENSOR HISTIDINE KINASE YKOH"/>
    <property type="match status" value="1"/>
</dbReference>
<dbReference type="Pfam" id="PF00512">
    <property type="entry name" value="HisKA"/>
    <property type="match status" value="1"/>
</dbReference>
<dbReference type="FunFam" id="3.30.565.10:FF:000006">
    <property type="entry name" value="Sensor histidine kinase WalK"/>
    <property type="match status" value="1"/>
</dbReference>
<dbReference type="CDD" id="cd06225">
    <property type="entry name" value="HAMP"/>
    <property type="match status" value="1"/>
</dbReference>
<evidence type="ECO:0000259" key="12">
    <source>
        <dbReference type="PROSITE" id="PS50109"/>
    </source>
</evidence>
<dbReference type="InterPro" id="IPR005467">
    <property type="entry name" value="His_kinase_dom"/>
</dbReference>
<comment type="catalytic activity">
    <reaction evidence="1">
        <text>ATP + protein L-histidine = ADP + protein N-phospho-L-histidine.</text>
        <dbReference type="EC" id="2.7.13.3"/>
    </reaction>
</comment>
<keyword evidence="4" id="KW-0597">Phosphoprotein</keyword>
<dbReference type="PROSITE" id="PS50885">
    <property type="entry name" value="HAMP"/>
    <property type="match status" value="1"/>
</dbReference>
<dbReference type="AlphaFoldDB" id="B9M675"/>
<feature type="transmembrane region" description="Helical" evidence="11">
    <location>
        <begin position="6"/>
        <end position="28"/>
    </location>
</feature>
<evidence type="ECO:0000256" key="8">
    <source>
        <dbReference type="ARBA" id="ARBA00022989"/>
    </source>
</evidence>
<keyword evidence="6 11" id="KW-0812">Transmembrane</keyword>
<evidence type="ECO:0000256" key="10">
    <source>
        <dbReference type="ARBA" id="ARBA00023136"/>
    </source>
</evidence>
<dbReference type="InterPro" id="IPR050428">
    <property type="entry name" value="TCS_sensor_his_kinase"/>
</dbReference>
<feature type="domain" description="Histidine kinase" evidence="12">
    <location>
        <begin position="254"/>
        <end position="469"/>
    </location>
</feature>
<evidence type="ECO:0000256" key="11">
    <source>
        <dbReference type="SAM" id="Phobius"/>
    </source>
</evidence>
<keyword evidence="5" id="KW-0808">Transferase</keyword>
<evidence type="ECO:0000256" key="5">
    <source>
        <dbReference type="ARBA" id="ARBA00022679"/>
    </source>
</evidence>
<name>B9M675_GEODF</name>
<feature type="domain" description="HAMP" evidence="13">
    <location>
        <begin position="194"/>
        <end position="246"/>
    </location>
</feature>
<dbReference type="InterPro" id="IPR003594">
    <property type="entry name" value="HATPase_dom"/>
</dbReference>
<dbReference type="Gene3D" id="3.30.565.10">
    <property type="entry name" value="Histidine kinase-like ATPase, C-terminal domain"/>
    <property type="match status" value="1"/>
</dbReference>
<dbReference type="InterPro" id="IPR003660">
    <property type="entry name" value="HAMP_dom"/>
</dbReference>
<evidence type="ECO:0000256" key="6">
    <source>
        <dbReference type="ARBA" id="ARBA00022692"/>
    </source>
</evidence>
<feature type="transmembrane region" description="Helical" evidence="11">
    <location>
        <begin position="172"/>
        <end position="193"/>
    </location>
</feature>
<dbReference type="Pfam" id="PF02518">
    <property type="entry name" value="HATPase_c"/>
    <property type="match status" value="1"/>
</dbReference>
<evidence type="ECO:0000256" key="2">
    <source>
        <dbReference type="ARBA" id="ARBA00004370"/>
    </source>
</evidence>
<dbReference type="SMART" id="SM00388">
    <property type="entry name" value="HisKA"/>
    <property type="match status" value="1"/>
</dbReference>
<evidence type="ECO:0000256" key="3">
    <source>
        <dbReference type="ARBA" id="ARBA00012438"/>
    </source>
</evidence>
<dbReference type="EC" id="2.7.13.3" evidence="3"/>
<evidence type="ECO:0000256" key="7">
    <source>
        <dbReference type="ARBA" id="ARBA00022777"/>
    </source>
</evidence>
<dbReference type="SMART" id="SM00304">
    <property type="entry name" value="HAMP"/>
    <property type="match status" value="1"/>
</dbReference>
<dbReference type="InterPro" id="IPR036890">
    <property type="entry name" value="HATPase_C_sf"/>
</dbReference>
<protein>
    <recommendedName>
        <fullName evidence="3">histidine kinase</fullName>
        <ecNumber evidence="3">2.7.13.3</ecNumber>
    </recommendedName>
</protein>
<keyword evidence="9" id="KW-0902">Two-component regulatory system</keyword>
<dbReference type="Gene3D" id="1.10.287.130">
    <property type="match status" value="1"/>
</dbReference>
<dbReference type="RefSeq" id="WP_012648591.1">
    <property type="nucleotide sequence ID" value="NC_011979.1"/>
</dbReference>
<dbReference type="CDD" id="cd00082">
    <property type="entry name" value="HisKA"/>
    <property type="match status" value="1"/>
</dbReference>
<comment type="subcellular location">
    <subcellularLocation>
        <location evidence="2">Membrane</location>
    </subcellularLocation>
</comment>
<dbReference type="InterPro" id="IPR003661">
    <property type="entry name" value="HisK_dim/P_dom"/>
</dbReference>
<dbReference type="SMART" id="SM00387">
    <property type="entry name" value="HATPase_c"/>
    <property type="match status" value="1"/>
</dbReference>
<accession>B9M675</accession>
<keyword evidence="8 11" id="KW-1133">Transmembrane helix</keyword>
<evidence type="ECO:0000256" key="1">
    <source>
        <dbReference type="ARBA" id="ARBA00000085"/>
    </source>
</evidence>